<gene>
    <name evidence="2" type="ORF">KC19_7G134900</name>
</gene>
<dbReference type="AlphaFoldDB" id="A0A8T0H665"/>
<reference evidence="2" key="1">
    <citation type="submission" date="2020-06" db="EMBL/GenBank/DDBJ databases">
        <title>WGS assembly of Ceratodon purpureus strain R40.</title>
        <authorList>
            <person name="Carey S.B."/>
            <person name="Jenkins J."/>
            <person name="Shu S."/>
            <person name="Lovell J.T."/>
            <person name="Sreedasyam A."/>
            <person name="Maumus F."/>
            <person name="Tiley G.P."/>
            <person name="Fernandez-Pozo N."/>
            <person name="Barry K."/>
            <person name="Chen C."/>
            <person name="Wang M."/>
            <person name="Lipzen A."/>
            <person name="Daum C."/>
            <person name="Saski C.A."/>
            <person name="Payton A.C."/>
            <person name="Mcbreen J.C."/>
            <person name="Conrad R.E."/>
            <person name="Kollar L.M."/>
            <person name="Olsson S."/>
            <person name="Huttunen S."/>
            <person name="Landis J.B."/>
            <person name="Wickett N.J."/>
            <person name="Johnson M.G."/>
            <person name="Rensing S.A."/>
            <person name="Grimwood J."/>
            <person name="Schmutz J."/>
            <person name="Mcdaniel S.F."/>
        </authorList>
    </citation>
    <scope>NUCLEOTIDE SEQUENCE</scope>
    <source>
        <strain evidence="2">R40</strain>
    </source>
</reference>
<evidence type="ECO:0000256" key="1">
    <source>
        <dbReference type="SAM" id="SignalP"/>
    </source>
</evidence>
<evidence type="ECO:0000313" key="2">
    <source>
        <dbReference type="EMBL" id="KAG0567436.1"/>
    </source>
</evidence>
<keyword evidence="3" id="KW-1185">Reference proteome</keyword>
<organism evidence="2 3">
    <name type="scientific">Ceratodon purpureus</name>
    <name type="common">Fire moss</name>
    <name type="synonym">Dicranum purpureum</name>
    <dbReference type="NCBI Taxonomy" id="3225"/>
    <lineage>
        <taxon>Eukaryota</taxon>
        <taxon>Viridiplantae</taxon>
        <taxon>Streptophyta</taxon>
        <taxon>Embryophyta</taxon>
        <taxon>Bryophyta</taxon>
        <taxon>Bryophytina</taxon>
        <taxon>Bryopsida</taxon>
        <taxon>Dicranidae</taxon>
        <taxon>Pseudoditrichales</taxon>
        <taxon>Ditrichaceae</taxon>
        <taxon>Ceratodon</taxon>
    </lineage>
</organism>
<evidence type="ECO:0000313" key="3">
    <source>
        <dbReference type="Proteomes" id="UP000822688"/>
    </source>
</evidence>
<feature type="signal peptide" evidence="1">
    <location>
        <begin position="1"/>
        <end position="26"/>
    </location>
</feature>
<sequence>MTGTIIRLQKIVTGLLLTAFAAVLDTAMEDQNLNLSMSTSTGNFKTITLMHPFFQNSITVSSDSQLRKTANYISNKSYHYGS</sequence>
<comment type="caution">
    <text evidence="2">The sequence shown here is derived from an EMBL/GenBank/DDBJ whole genome shotgun (WGS) entry which is preliminary data.</text>
</comment>
<protein>
    <submittedName>
        <fullName evidence="2">Uncharacterized protein</fullName>
    </submittedName>
</protein>
<dbReference type="EMBL" id="CM026428">
    <property type="protein sequence ID" value="KAG0567436.1"/>
    <property type="molecule type" value="Genomic_DNA"/>
</dbReference>
<accession>A0A8T0H665</accession>
<proteinExistence type="predicted"/>
<feature type="chain" id="PRO_5035870174" evidence="1">
    <location>
        <begin position="27"/>
        <end position="82"/>
    </location>
</feature>
<dbReference type="Proteomes" id="UP000822688">
    <property type="component" value="Chromosome 7"/>
</dbReference>
<keyword evidence="1" id="KW-0732">Signal</keyword>
<name>A0A8T0H665_CERPU</name>